<dbReference type="InterPro" id="IPR036890">
    <property type="entry name" value="HATPase_C_sf"/>
</dbReference>
<reference evidence="9 10" key="1">
    <citation type="submission" date="2014-02" db="EMBL/GenBank/DDBJ databases">
        <title>The small core and large imbalanced accessory genome model reveals a collaborative survival strategy of Sorangium cellulosum strains in nature.</title>
        <authorList>
            <person name="Han K."/>
            <person name="Peng R."/>
            <person name="Blom J."/>
            <person name="Li Y.-Z."/>
        </authorList>
    </citation>
    <scope>NUCLEOTIDE SEQUENCE [LARGE SCALE GENOMIC DNA]</scope>
    <source>
        <strain evidence="9 10">So0149</strain>
    </source>
</reference>
<sequence length="780" mass="87085">MNDDEHEPVVAGEEAIAGLFEAADYEVSQAAGREPCSVDWFATPRKGLVRPRTYFRVWTRCPEDIDVALAELDGKRRATAADRALGVVVEGGLQPGYTADLRADLCAVLTYRRLVLEVSGIADAVRGHVRAYGATAEPARYLPRRIDDRESAHPDAVGWIKEWVRSRPTSPIILLSRHAADRSAVVEQVIYEIGVQFLHEPEDTVLLSRQAPVGAASLAYAHGFAVLVHEDIRHLHRHQPSLACLDRLAIKDYEKAVHNYLPGKYVRLSTPLSIDVERWFEDRLGSPALNARFLAAREREPEFKRLTDASANVQRMLDCVLDSRGVPSSGIAQWIAYVVHDYVSTILRQSLRDETDSLEQLVPLEEAALTQFSLGWIAIESGRQLVSHPTWGPLREQIFTWYEEGSHGRFQMNTLIRDYFIAHRLAREILAGNVGSLGRHQFPREYVFLFLSILSPEASSRFAGGRVADVRAEIEAEVERRLQLTLAHQLKRSVGAILMNVRNIRENLGTADVAKLEYEFRRIDEELAFQSALAEQTGRWQEVPNDPLEGLALDEIVVDAAAPLQQKYPDVTCAIAVSASLRVRANRAGLREILHCLTENAFHAVASTPAPRVWIRAVSEGDTIRLDVVDNGPGIRAEDRERIFEPYVTTKKGGDQPLGTGLGLAIARRYAAWLGASTSSAREPASSHGLSRGGTHHEREERPEGARRRGQQGHCRRFPSRAPAQRIRGRARPRCRRGAAQGRYLRPRRGPARPADPLCPGPPRRGRRARLPRARCAPRC</sequence>
<keyword evidence="3" id="KW-0808">Transferase</keyword>
<evidence type="ECO:0000256" key="6">
    <source>
        <dbReference type="ARBA" id="ARBA00022840"/>
    </source>
</evidence>
<dbReference type="PROSITE" id="PS50109">
    <property type="entry name" value="HIS_KIN"/>
    <property type="match status" value="1"/>
</dbReference>
<keyword evidence="4" id="KW-0547">Nucleotide-binding</keyword>
<dbReference type="SUPFAM" id="SSF55874">
    <property type="entry name" value="ATPase domain of HSP90 chaperone/DNA topoisomerase II/histidine kinase"/>
    <property type="match status" value="1"/>
</dbReference>
<dbReference type="InterPro" id="IPR003594">
    <property type="entry name" value="HATPase_dom"/>
</dbReference>
<dbReference type="InterPro" id="IPR005467">
    <property type="entry name" value="His_kinase_dom"/>
</dbReference>
<dbReference type="Gene3D" id="3.30.565.10">
    <property type="entry name" value="Histidine kinase-like ATPase, C-terminal domain"/>
    <property type="match status" value="1"/>
</dbReference>
<keyword evidence="5" id="KW-0418">Kinase</keyword>
<dbReference type="Proteomes" id="UP000075515">
    <property type="component" value="Unassembled WGS sequence"/>
</dbReference>
<dbReference type="InterPro" id="IPR050980">
    <property type="entry name" value="2C_sensor_his_kinase"/>
</dbReference>
<evidence type="ECO:0000256" key="3">
    <source>
        <dbReference type="ARBA" id="ARBA00022679"/>
    </source>
</evidence>
<feature type="domain" description="Histidine kinase" evidence="8">
    <location>
        <begin position="485"/>
        <end position="689"/>
    </location>
</feature>
<dbReference type="PRINTS" id="PR00344">
    <property type="entry name" value="BCTRLSENSOR"/>
</dbReference>
<dbReference type="SMART" id="SM00387">
    <property type="entry name" value="HATPase_c"/>
    <property type="match status" value="1"/>
</dbReference>
<gene>
    <name evidence="9" type="ORF">BE18_51535</name>
</gene>
<feature type="compositionally biased region" description="Basic and acidic residues" evidence="7">
    <location>
        <begin position="695"/>
        <end position="707"/>
    </location>
</feature>
<keyword evidence="6" id="KW-0067">ATP-binding</keyword>
<dbReference type="PANTHER" id="PTHR44936">
    <property type="entry name" value="SENSOR PROTEIN CREC"/>
    <property type="match status" value="1"/>
</dbReference>
<evidence type="ECO:0000256" key="1">
    <source>
        <dbReference type="ARBA" id="ARBA00000085"/>
    </source>
</evidence>
<dbReference type="CDD" id="cd00075">
    <property type="entry name" value="HATPase"/>
    <property type="match status" value="1"/>
</dbReference>
<evidence type="ECO:0000259" key="8">
    <source>
        <dbReference type="PROSITE" id="PS50109"/>
    </source>
</evidence>
<comment type="caution">
    <text evidence="9">The sequence shown here is derived from an EMBL/GenBank/DDBJ whole genome shotgun (WGS) entry which is preliminary data.</text>
</comment>
<dbReference type="EC" id="2.7.13.3" evidence="2"/>
<evidence type="ECO:0000256" key="7">
    <source>
        <dbReference type="SAM" id="MobiDB-lite"/>
    </source>
</evidence>
<evidence type="ECO:0000256" key="2">
    <source>
        <dbReference type="ARBA" id="ARBA00012438"/>
    </source>
</evidence>
<evidence type="ECO:0000256" key="5">
    <source>
        <dbReference type="ARBA" id="ARBA00022777"/>
    </source>
</evidence>
<dbReference type="Pfam" id="PF02518">
    <property type="entry name" value="HATPase_c"/>
    <property type="match status" value="1"/>
</dbReference>
<name>A0A150SCT4_SORCE</name>
<feature type="compositionally biased region" description="Basic residues" evidence="7">
    <location>
        <begin position="727"/>
        <end position="737"/>
    </location>
</feature>
<dbReference type="EMBL" id="JEMC01003667">
    <property type="protein sequence ID" value="KYF79397.1"/>
    <property type="molecule type" value="Genomic_DNA"/>
</dbReference>
<dbReference type="AlphaFoldDB" id="A0A150SCT4"/>
<dbReference type="InterPro" id="IPR004358">
    <property type="entry name" value="Sig_transdc_His_kin-like_C"/>
</dbReference>
<proteinExistence type="predicted"/>
<dbReference type="GO" id="GO:0005524">
    <property type="term" value="F:ATP binding"/>
    <property type="evidence" value="ECO:0007669"/>
    <property type="project" value="UniProtKB-KW"/>
</dbReference>
<comment type="catalytic activity">
    <reaction evidence="1">
        <text>ATP + protein L-histidine = ADP + protein N-phospho-L-histidine.</text>
        <dbReference type="EC" id="2.7.13.3"/>
    </reaction>
</comment>
<accession>A0A150SCT4</accession>
<feature type="compositionally biased region" description="Basic residues" evidence="7">
    <location>
        <begin position="708"/>
        <end position="719"/>
    </location>
</feature>
<protein>
    <recommendedName>
        <fullName evidence="2">histidine kinase</fullName>
        <ecNumber evidence="2">2.7.13.3</ecNumber>
    </recommendedName>
</protein>
<evidence type="ECO:0000256" key="4">
    <source>
        <dbReference type="ARBA" id="ARBA00022741"/>
    </source>
</evidence>
<feature type="region of interest" description="Disordered" evidence="7">
    <location>
        <begin position="678"/>
        <end position="780"/>
    </location>
</feature>
<dbReference type="GO" id="GO:0004673">
    <property type="term" value="F:protein histidine kinase activity"/>
    <property type="evidence" value="ECO:0007669"/>
    <property type="project" value="UniProtKB-EC"/>
</dbReference>
<organism evidence="9 10">
    <name type="scientific">Sorangium cellulosum</name>
    <name type="common">Polyangium cellulosum</name>
    <dbReference type="NCBI Taxonomy" id="56"/>
    <lineage>
        <taxon>Bacteria</taxon>
        <taxon>Pseudomonadati</taxon>
        <taxon>Myxococcota</taxon>
        <taxon>Polyangia</taxon>
        <taxon>Polyangiales</taxon>
        <taxon>Polyangiaceae</taxon>
        <taxon>Sorangium</taxon>
    </lineage>
</organism>
<dbReference type="PANTHER" id="PTHR44936:SF10">
    <property type="entry name" value="SENSOR PROTEIN RSTB"/>
    <property type="match status" value="1"/>
</dbReference>
<feature type="compositionally biased region" description="Basic residues" evidence="7">
    <location>
        <begin position="764"/>
        <end position="780"/>
    </location>
</feature>
<evidence type="ECO:0000313" key="9">
    <source>
        <dbReference type="EMBL" id="KYF79397.1"/>
    </source>
</evidence>
<evidence type="ECO:0000313" key="10">
    <source>
        <dbReference type="Proteomes" id="UP000075515"/>
    </source>
</evidence>